<name>C3JCG5_POREA</name>
<dbReference type="Pfam" id="PF01182">
    <property type="entry name" value="Glucosamine_iso"/>
    <property type="match status" value="1"/>
</dbReference>
<feature type="domain" description="Glucosamine/galactosamine-6-phosphate isomerase" evidence="1">
    <location>
        <begin position="26"/>
        <end position="231"/>
    </location>
</feature>
<evidence type="ECO:0000313" key="2">
    <source>
        <dbReference type="EMBL" id="EEN82142.1"/>
    </source>
</evidence>
<dbReference type="GO" id="GO:0005975">
    <property type="term" value="P:carbohydrate metabolic process"/>
    <property type="evidence" value="ECO:0007669"/>
    <property type="project" value="InterPro"/>
</dbReference>
<accession>C3JCG5</accession>
<dbReference type="AlphaFoldDB" id="C3JCG5"/>
<comment type="caution">
    <text evidence="2">The sequence shown here is derived from an EMBL/GenBank/DDBJ whole genome shotgun (WGS) entry which is preliminary data.</text>
</comment>
<evidence type="ECO:0000259" key="1">
    <source>
        <dbReference type="Pfam" id="PF01182"/>
    </source>
</evidence>
<dbReference type="STRING" id="553175.POREN0001_0110"/>
<dbReference type="PANTHER" id="PTHR11054:SF0">
    <property type="entry name" value="6-PHOSPHOGLUCONOLACTONASE"/>
    <property type="match status" value="1"/>
</dbReference>
<dbReference type="Proteomes" id="UP000004295">
    <property type="component" value="Unassembled WGS sequence"/>
</dbReference>
<dbReference type="InterPro" id="IPR006148">
    <property type="entry name" value="Glc/Gal-6P_isomerase"/>
</dbReference>
<dbReference type="InterPro" id="IPR039104">
    <property type="entry name" value="6PGL"/>
</dbReference>
<dbReference type="EMBL" id="ACNN01000032">
    <property type="protein sequence ID" value="EEN82142.1"/>
    <property type="molecule type" value="Genomic_DNA"/>
</dbReference>
<reference evidence="2 3" key="1">
    <citation type="submission" date="2009-04" db="EMBL/GenBank/DDBJ databases">
        <authorList>
            <person name="Sebastian Y."/>
            <person name="Madupu R."/>
            <person name="Durkin A.S."/>
            <person name="Torralba M."/>
            <person name="Methe B."/>
            <person name="Sutton G.G."/>
            <person name="Strausberg R.L."/>
            <person name="Nelson K.E."/>
        </authorList>
    </citation>
    <scope>NUCLEOTIDE SEQUENCE [LARGE SCALE GENOMIC DNA]</scope>
    <source>
        <strain evidence="3">ATCC 35406 / BCRC 14492 / JCM 8526 / NCTC 13058 / HG 370</strain>
    </source>
</reference>
<sequence length="254" mass="28490">MYYFVCYLYRYKTKIITMNTISYPSAEATAKKLAERIQQEVEKSEVYYLALTGGFPAIPLYQALANTPIEWSKVQIYYASEVMSGQQKGLHHLVAKAHLFDKIEIPSPNIHPINTDNAPETEAERYAQEILKTLPKVGGAPRFDMVLMDMTKDGHVAGIFAGQHDIFLEEPIAFANAHPSHGDQHVTLSIPTIEGAKGLALYAFGGEARFAIGDIINLLPEAKEYPANFIASRCPWIYLYADAESMREKSYSIY</sequence>
<protein>
    <submittedName>
        <fullName evidence="2">Glucosamine-6-phosphate isomerase/6-phosphogluconolactonase</fullName>
    </submittedName>
</protein>
<dbReference type="GO" id="GO:0016853">
    <property type="term" value="F:isomerase activity"/>
    <property type="evidence" value="ECO:0007669"/>
    <property type="project" value="UniProtKB-KW"/>
</dbReference>
<dbReference type="InterPro" id="IPR037171">
    <property type="entry name" value="NagB/RpiA_transferase-like"/>
</dbReference>
<keyword evidence="2" id="KW-0413">Isomerase</keyword>
<dbReference type="PANTHER" id="PTHR11054">
    <property type="entry name" value="6-PHOSPHOGLUCONOLACTONASE"/>
    <property type="match status" value="1"/>
</dbReference>
<dbReference type="eggNOG" id="COG0363">
    <property type="taxonomic scope" value="Bacteria"/>
</dbReference>
<organism evidence="2 3">
    <name type="scientific">Porphyromonas endodontalis (strain ATCC 35406 / DSM 24491 / JCM 8526 / CCUG 16442 / BCRC 14492 / NCTC 13058 / HG 370)</name>
    <name type="common">Bacteroides endodontalis</name>
    <dbReference type="NCBI Taxonomy" id="553175"/>
    <lineage>
        <taxon>Bacteria</taxon>
        <taxon>Pseudomonadati</taxon>
        <taxon>Bacteroidota</taxon>
        <taxon>Bacteroidia</taxon>
        <taxon>Bacteroidales</taxon>
        <taxon>Porphyromonadaceae</taxon>
        <taxon>Porphyromonas</taxon>
    </lineage>
</organism>
<keyword evidence="3" id="KW-1185">Reference proteome</keyword>
<dbReference type="SUPFAM" id="SSF100950">
    <property type="entry name" value="NagB/RpiA/CoA transferase-like"/>
    <property type="match status" value="1"/>
</dbReference>
<dbReference type="Gene3D" id="3.40.50.1360">
    <property type="match status" value="1"/>
</dbReference>
<proteinExistence type="predicted"/>
<evidence type="ECO:0000313" key="3">
    <source>
        <dbReference type="Proteomes" id="UP000004295"/>
    </source>
</evidence>
<gene>
    <name evidence="2" type="ORF">POREN0001_0110</name>
</gene>